<dbReference type="GO" id="GO:0016757">
    <property type="term" value="F:glycosyltransferase activity"/>
    <property type="evidence" value="ECO:0007669"/>
    <property type="project" value="InterPro"/>
</dbReference>
<organism evidence="3 4">
    <name type="scientific">Brevibacillus fluminis</name>
    <dbReference type="NCBI Taxonomy" id="511487"/>
    <lineage>
        <taxon>Bacteria</taxon>
        <taxon>Bacillati</taxon>
        <taxon>Bacillota</taxon>
        <taxon>Bacilli</taxon>
        <taxon>Bacillales</taxon>
        <taxon>Paenibacillaceae</taxon>
        <taxon>Brevibacillus</taxon>
    </lineage>
</organism>
<dbReference type="Pfam" id="PF00534">
    <property type="entry name" value="Glycos_transf_1"/>
    <property type="match status" value="1"/>
</dbReference>
<dbReference type="Proteomes" id="UP000271031">
    <property type="component" value="Unassembled WGS sequence"/>
</dbReference>
<dbReference type="OrthoDB" id="139410at2"/>
<dbReference type="CDD" id="cd03801">
    <property type="entry name" value="GT4_PimA-like"/>
    <property type="match status" value="1"/>
</dbReference>
<feature type="domain" description="Glycosyltransferase subfamily 4-like N-terminal" evidence="2">
    <location>
        <begin position="21"/>
        <end position="166"/>
    </location>
</feature>
<evidence type="ECO:0000313" key="4">
    <source>
        <dbReference type="Proteomes" id="UP000271031"/>
    </source>
</evidence>
<dbReference type="InterPro" id="IPR028098">
    <property type="entry name" value="Glyco_trans_4-like_N"/>
</dbReference>
<protein>
    <submittedName>
        <fullName evidence="3">Glycosyltransferase family 1 protein</fullName>
    </submittedName>
</protein>
<evidence type="ECO:0000313" key="3">
    <source>
        <dbReference type="EMBL" id="RNB84457.1"/>
    </source>
</evidence>
<proteinExistence type="predicted"/>
<dbReference type="SUPFAM" id="SSF53756">
    <property type="entry name" value="UDP-Glycosyltransferase/glycogen phosphorylase"/>
    <property type="match status" value="1"/>
</dbReference>
<dbReference type="Pfam" id="PF13439">
    <property type="entry name" value="Glyco_transf_4"/>
    <property type="match status" value="1"/>
</dbReference>
<comment type="caution">
    <text evidence="3">The sequence shown here is derived from an EMBL/GenBank/DDBJ whole genome shotgun (WGS) entry which is preliminary data.</text>
</comment>
<feature type="domain" description="Glycosyl transferase family 1" evidence="1">
    <location>
        <begin position="177"/>
        <end position="341"/>
    </location>
</feature>
<dbReference type="RefSeq" id="WP_122919740.1">
    <property type="nucleotide sequence ID" value="NZ_RHHQ01000017.1"/>
</dbReference>
<name>A0A3M8DB11_9BACL</name>
<evidence type="ECO:0000259" key="2">
    <source>
        <dbReference type="Pfam" id="PF13439"/>
    </source>
</evidence>
<keyword evidence="3" id="KW-0808">Transferase</keyword>
<sequence length="376" mass="43014">MKLLFIAPGAKPVSAETGGSVEISIYQIAKRLAKKYQVTVLCRSSPKLPKRSREGKLTIVRIPAQGNYLSNVIRYVKKNKFDCIQIDNRPNYIPELRKTLPETPLILSLHSLTFMDRLEESQQEEILQLASAVVCNSQFITHYYQQRFPQHRNKLTCIYLGVDLDQFRPPQPLRKHKERARHQVENTYNILYVGRVIPMKGIHILIAAAEIVQRMHENTRLVIVGECTPSYRKELEKEAEEKGVRLTFIRNMSPKFVHRAYWLGDCLVCPTQFQEAFGLVNVEAMACELPVIASNRGGIPEIIHSENGILINEADSPRRFAHAIDLLISSPAFRDELVDRASITVRLAFSWDKTAHHYKLLYKQLLPPEPEPAVIA</sequence>
<dbReference type="EMBL" id="RHHQ01000017">
    <property type="protein sequence ID" value="RNB84457.1"/>
    <property type="molecule type" value="Genomic_DNA"/>
</dbReference>
<dbReference type="AlphaFoldDB" id="A0A3M8DB11"/>
<reference evidence="3 4" key="1">
    <citation type="submission" date="2018-10" db="EMBL/GenBank/DDBJ databases">
        <title>Phylogenomics of Brevibacillus.</title>
        <authorList>
            <person name="Dunlap C."/>
        </authorList>
    </citation>
    <scope>NUCLEOTIDE SEQUENCE [LARGE SCALE GENOMIC DNA]</scope>
    <source>
        <strain evidence="3 4">JCM 15716</strain>
    </source>
</reference>
<dbReference type="InterPro" id="IPR001296">
    <property type="entry name" value="Glyco_trans_1"/>
</dbReference>
<dbReference type="InterPro" id="IPR050194">
    <property type="entry name" value="Glycosyltransferase_grp1"/>
</dbReference>
<keyword evidence="4" id="KW-1185">Reference proteome</keyword>
<dbReference type="PANTHER" id="PTHR45947:SF3">
    <property type="entry name" value="SULFOQUINOVOSYL TRANSFERASE SQD2"/>
    <property type="match status" value="1"/>
</dbReference>
<accession>A0A3M8DB11</accession>
<evidence type="ECO:0000259" key="1">
    <source>
        <dbReference type="Pfam" id="PF00534"/>
    </source>
</evidence>
<dbReference type="PANTHER" id="PTHR45947">
    <property type="entry name" value="SULFOQUINOVOSYL TRANSFERASE SQD2"/>
    <property type="match status" value="1"/>
</dbReference>
<dbReference type="Gene3D" id="3.40.50.2000">
    <property type="entry name" value="Glycogen Phosphorylase B"/>
    <property type="match status" value="2"/>
</dbReference>
<gene>
    <name evidence="3" type="ORF">EDM56_20290</name>
</gene>